<feature type="compositionally biased region" description="Acidic residues" evidence="2">
    <location>
        <begin position="235"/>
        <end position="262"/>
    </location>
</feature>
<dbReference type="EMBL" id="VOIH02000007">
    <property type="protein sequence ID" value="KAF3443048.1"/>
    <property type="molecule type" value="Genomic_DNA"/>
</dbReference>
<gene>
    <name evidence="3" type="ORF">FNV43_RR16969</name>
</gene>
<dbReference type="Proteomes" id="UP000796880">
    <property type="component" value="Unassembled WGS sequence"/>
</dbReference>
<feature type="region of interest" description="Disordered" evidence="2">
    <location>
        <begin position="228"/>
        <end position="311"/>
    </location>
</feature>
<name>A0A8K0ME97_9ROSA</name>
<accession>A0A8K0ME97</accession>
<keyword evidence="1" id="KW-0175">Coiled coil</keyword>
<reference evidence="3" key="1">
    <citation type="submission" date="2020-03" db="EMBL/GenBank/DDBJ databases">
        <title>A high-quality chromosome-level genome assembly of a woody plant with both climbing and erect habits, Rhamnella rubrinervis.</title>
        <authorList>
            <person name="Lu Z."/>
            <person name="Yang Y."/>
            <person name="Zhu X."/>
            <person name="Sun Y."/>
        </authorList>
    </citation>
    <scope>NUCLEOTIDE SEQUENCE</scope>
    <source>
        <strain evidence="3">BYM</strain>
        <tissue evidence="3">Leaf</tissue>
    </source>
</reference>
<keyword evidence="4" id="KW-1185">Reference proteome</keyword>
<evidence type="ECO:0000256" key="2">
    <source>
        <dbReference type="SAM" id="MobiDB-lite"/>
    </source>
</evidence>
<evidence type="ECO:0000313" key="3">
    <source>
        <dbReference type="EMBL" id="KAF3443048.1"/>
    </source>
</evidence>
<protein>
    <submittedName>
        <fullName evidence="3">Uncharacterized protein</fullName>
    </submittedName>
</protein>
<evidence type="ECO:0000313" key="4">
    <source>
        <dbReference type="Proteomes" id="UP000796880"/>
    </source>
</evidence>
<sequence length="311" mass="34115">MPDNTVAISPDVIAPSTEETPPRKKQRLSSPQPTAKGKEPIVPTPKSNEPPAYKTTLGLKDSSSIRSDPSLTVSTMDCLMTRRDRSILKAMSLEDIEVNQLKVDAACKKKTAAYQSSAKTNKTLQATNKTLEADNLHLKQATTDANSRAEQAELKLLQVEKKWSETDQKLAEKNKELEAPVDFSHVAEGRATSSGLVTRKKKIIYRKGVEDAYLRAQKKMILKFKAGQTSWATPGEDDYDDDEASEISSGEDEPEQNNESPEDCTPAPEKSSSHEKDSFDEAMEAARTNTTGPSTNDKEVASASQPNQEEA</sequence>
<organism evidence="3 4">
    <name type="scientific">Rhamnella rubrinervis</name>
    <dbReference type="NCBI Taxonomy" id="2594499"/>
    <lineage>
        <taxon>Eukaryota</taxon>
        <taxon>Viridiplantae</taxon>
        <taxon>Streptophyta</taxon>
        <taxon>Embryophyta</taxon>
        <taxon>Tracheophyta</taxon>
        <taxon>Spermatophyta</taxon>
        <taxon>Magnoliopsida</taxon>
        <taxon>eudicotyledons</taxon>
        <taxon>Gunneridae</taxon>
        <taxon>Pentapetalae</taxon>
        <taxon>rosids</taxon>
        <taxon>fabids</taxon>
        <taxon>Rosales</taxon>
        <taxon>Rhamnaceae</taxon>
        <taxon>rhamnoid group</taxon>
        <taxon>Rhamneae</taxon>
        <taxon>Rhamnella</taxon>
    </lineage>
</organism>
<dbReference type="AlphaFoldDB" id="A0A8K0ME97"/>
<evidence type="ECO:0000256" key="1">
    <source>
        <dbReference type="SAM" id="Coils"/>
    </source>
</evidence>
<feature type="compositionally biased region" description="Polar residues" evidence="2">
    <location>
        <begin position="61"/>
        <end position="70"/>
    </location>
</feature>
<feature type="compositionally biased region" description="Polar residues" evidence="2">
    <location>
        <begin position="302"/>
        <end position="311"/>
    </location>
</feature>
<proteinExistence type="predicted"/>
<feature type="coiled-coil region" evidence="1">
    <location>
        <begin position="121"/>
        <end position="162"/>
    </location>
</feature>
<feature type="region of interest" description="Disordered" evidence="2">
    <location>
        <begin position="1"/>
        <end position="70"/>
    </location>
</feature>
<comment type="caution">
    <text evidence="3">The sequence shown here is derived from an EMBL/GenBank/DDBJ whole genome shotgun (WGS) entry which is preliminary data.</text>
</comment>